<reference evidence="2" key="1">
    <citation type="journal article" date="2019" name="Int. J. Syst. Evol. Microbiol.">
        <title>The Global Catalogue of Microorganisms (GCM) 10K type strain sequencing project: providing services to taxonomists for standard genome sequencing and annotation.</title>
        <authorList>
            <consortium name="The Broad Institute Genomics Platform"/>
            <consortium name="The Broad Institute Genome Sequencing Center for Infectious Disease"/>
            <person name="Wu L."/>
            <person name="Ma J."/>
        </authorList>
    </citation>
    <scope>NUCLEOTIDE SEQUENCE [LARGE SCALE GENOMIC DNA]</scope>
    <source>
        <strain evidence="2">JCM 13319</strain>
    </source>
</reference>
<dbReference type="Proteomes" id="UP001501791">
    <property type="component" value="Unassembled WGS sequence"/>
</dbReference>
<dbReference type="EMBL" id="BAAALY010000039">
    <property type="protein sequence ID" value="GAA1563941.1"/>
    <property type="molecule type" value="Genomic_DNA"/>
</dbReference>
<keyword evidence="2" id="KW-1185">Reference proteome</keyword>
<name>A0ABP4NPZ4_9MICO</name>
<accession>A0ABP4NPZ4</accession>
<evidence type="ECO:0000313" key="1">
    <source>
        <dbReference type="EMBL" id="GAA1563941.1"/>
    </source>
</evidence>
<protein>
    <recommendedName>
        <fullName evidence="3">Transposase</fullName>
    </recommendedName>
</protein>
<comment type="caution">
    <text evidence="1">The sequence shown here is derived from an EMBL/GenBank/DDBJ whole genome shotgun (WGS) entry which is preliminary data.</text>
</comment>
<gene>
    <name evidence="1" type="ORF">GCM10009691_41500</name>
</gene>
<sequence length="61" mass="7114">MGCEWIPRDQARHVDLGAACRDAEAPFRVAHIPVRSRRRKGRVGYHAVKDWSALRRTFLRD</sequence>
<proteinExistence type="predicted"/>
<evidence type="ECO:0000313" key="2">
    <source>
        <dbReference type="Proteomes" id="UP001501791"/>
    </source>
</evidence>
<organism evidence="1 2">
    <name type="scientific">Brevibacterium picturae</name>
    <dbReference type="NCBI Taxonomy" id="260553"/>
    <lineage>
        <taxon>Bacteria</taxon>
        <taxon>Bacillati</taxon>
        <taxon>Actinomycetota</taxon>
        <taxon>Actinomycetes</taxon>
        <taxon>Micrococcales</taxon>
        <taxon>Brevibacteriaceae</taxon>
        <taxon>Brevibacterium</taxon>
    </lineage>
</organism>
<evidence type="ECO:0008006" key="3">
    <source>
        <dbReference type="Google" id="ProtNLM"/>
    </source>
</evidence>